<evidence type="ECO:0000256" key="5">
    <source>
        <dbReference type="ARBA" id="ARBA00023027"/>
    </source>
</evidence>
<dbReference type="STRING" id="1157616.A0A1Z5SLB8"/>
<evidence type="ECO:0000313" key="6">
    <source>
        <dbReference type="EMBL" id="OTA17402.1"/>
    </source>
</evidence>
<evidence type="ECO:0000313" key="7">
    <source>
        <dbReference type="Proteomes" id="UP000194280"/>
    </source>
</evidence>
<dbReference type="Proteomes" id="UP000194280">
    <property type="component" value="Unassembled WGS sequence"/>
</dbReference>
<keyword evidence="2" id="KW-0285">Flavoprotein</keyword>
<dbReference type="EMBL" id="MUNK01000492">
    <property type="protein sequence ID" value="OTA17402.1"/>
    <property type="molecule type" value="Genomic_DNA"/>
</dbReference>
<keyword evidence="4" id="KW-0560">Oxidoreductase</keyword>
<dbReference type="Gene3D" id="3.50.50.100">
    <property type="match status" value="1"/>
</dbReference>
<proteinExistence type="inferred from homology"/>
<keyword evidence="7" id="KW-1185">Reference proteome</keyword>
<accession>A0A1Z5SLB8</accession>
<keyword evidence="5" id="KW-0520">NAD</keyword>
<gene>
    <name evidence="6" type="ORF">BTJ68_15462</name>
</gene>
<organism evidence="6 7">
    <name type="scientific">Hortaea werneckii EXF-2000</name>
    <dbReference type="NCBI Taxonomy" id="1157616"/>
    <lineage>
        <taxon>Eukaryota</taxon>
        <taxon>Fungi</taxon>
        <taxon>Dikarya</taxon>
        <taxon>Ascomycota</taxon>
        <taxon>Pezizomycotina</taxon>
        <taxon>Dothideomycetes</taxon>
        <taxon>Dothideomycetidae</taxon>
        <taxon>Mycosphaerellales</taxon>
        <taxon>Teratosphaeriaceae</taxon>
        <taxon>Hortaea</taxon>
    </lineage>
</organism>
<evidence type="ECO:0008006" key="8">
    <source>
        <dbReference type="Google" id="ProtNLM"/>
    </source>
</evidence>
<dbReference type="PANTHER" id="PTHR43706:SF17">
    <property type="entry name" value="NADH DEHYDROGENASE (EUROFUNG)"/>
    <property type="match status" value="1"/>
</dbReference>
<comment type="similarity">
    <text evidence="1">Belongs to the NADH dehydrogenase family.</text>
</comment>
<evidence type="ECO:0000256" key="1">
    <source>
        <dbReference type="ARBA" id="ARBA00005272"/>
    </source>
</evidence>
<keyword evidence="3" id="KW-0274">FAD</keyword>
<comment type="caution">
    <text evidence="6">The sequence shown here is derived from an EMBL/GenBank/DDBJ whole genome shotgun (WGS) entry which is preliminary data.</text>
</comment>
<protein>
    <recommendedName>
        <fullName evidence="8">FAD/NAD(P)-binding domain-containing protein</fullName>
    </recommendedName>
</protein>
<dbReference type="InParanoid" id="A0A1Z5SLB8"/>
<sequence length="163" mass="18654">MKTSSHIERVEADAIFTKEDGRLPYGLLLWATGNKASSLLDRLDVRKPEKGLPRILTDKYLHAADIEGQSLPTLAEVALQKGEYLTRELNKAEGHPTTPFQFDNKGMMAYLGNHDGWWPGKRIITGESAWLAWRSGSLQWCRTWRRRAMISISWLFVWLNGEI</sequence>
<dbReference type="AlphaFoldDB" id="A0A1Z5SLB8"/>
<dbReference type="GO" id="GO:0005739">
    <property type="term" value="C:mitochondrion"/>
    <property type="evidence" value="ECO:0007669"/>
    <property type="project" value="TreeGrafter"/>
</dbReference>
<dbReference type="PANTHER" id="PTHR43706">
    <property type="entry name" value="NADH DEHYDROGENASE"/>
    <property type="match status" value="1"/>
</dbReference>
<dbReference type="InterPro" id="IPR045024">
    <property type="entry name" value="NDH-2"/>
</dbReference>
<name>A0A1Z5SLB8_HORWE</name>
<dbReference type="VEuPathDB" id="FungiDB:BTJ68_15462"/>
<dbReference type="OrthoDB" id="3244603at2759"/>
<dbReference type="GO" id="GO:0003954">
    <property type="term" value="F:NADH dehydrogenase activity"/>
    <property type="evidence" value="ECO:0007669"/>
    <property type="project" value="InterPro"/>
</dbReference>
<evidence type="ECO:0000256" key="2">
    <source>
        <dbReference type="ARBA" id="ARBA00022630"/>
    </source>
</evidence>
<reference evidence="6 7" key="1">
    <citation type="submission" date="2017-01" db="EMBL/GenBank/DDBJ databases">
        <title>The recent genome duplication of the halophilic yeast Hortaea werneckii: insights from long-read sequencing.</title>
        <authorList>
            <person name="Sinha S."/>
            <person name="Flibotte S."/>
            <person name="Neira M."/>
            <person name="Lenassi M."/>
            <person name="Gostincar C."/>
            <person name="Stajich J.E."/>
            <person name="Nislow C.E."/>
        </authorList>
    </citation>
    <scope>NUCLEOTIDE SEQUENCE [LARGE SCALE GENOMIC DNA]</scope>
    <source>
        <strain evidence="6 7">EXF-2000</strain>
    </source>
</reference>
<evidence type="ECO:0000256" key="4">
    <source>
        <dbReference type="ARBA" id="ARBA00023002"/>
    </source>
</evidence>
<evidence type="ECO:0000256" key="3">
    <source>
        <dbReference type="ARBA" id="ARBA00022827"/>
    </source>
</evidence>